<dbReference type="Proteomes" id="UP000198923">
    <property type="component" value="Unassembled WGS sequence"/>
</dbReference>
<accession>A0A1G8FMA3</accession>
<proteinExistence type="predicted"/>
<protein>
    <submittedName>
        <fullName evidence="2">Uncharacterized protein</fullName>
    </submittedName>
</protein>
<dbReference type="EMBL" id="FNCN01000024">
    <property type="protein sequence ID" value="SDH83293.1"/>
    <property type="molecule type" value="Genomic_DNA"/>
</dbReference>
<reference evidence="2 3" key="1">
    <citation type="submission" date="2016-10" db="EMBL/GenBank/DDBJ databases">
        <authorList>
            <person name="de Groot N.N."/>
        </authorList>
    </citation>
    <scope>NUCLEOTIDE SEQUENCE [LARGE SCALE GENOMIC DNA]</scope>
    <source>
        <strain evidence="2 3">CPCC 201354</strain>
    </source>
</reference>
<name>A0A1G8FMA3_9ACTN</name>
<feature type="compositionally biased region" description="Pro residues" evidence="1">
    <location>
        <begin position="256"/>
        <end position="266"/>
    </location>
</feature>
<sequence>MPNLNAPPDLDGCAGHPALPMPQGCASCGHPPYAHGCTAMGEHEYVQPSAELATERLERRRESGPYRLPAVDGTPKPALVPAPRRSPEQDNGPAVETPAAAAPELYGDAADSMDAPLTMPTPGRTLYRRPGRYALAVRKPRTGLYGRYTPAHLMGDAPRNASHPAKSVPARRVAAYPHIVDPAPIRTGPACEDTETRHTAAPPVRLSLADKPRTHRDTGKRLLAAASSLSPHAFSLTRPPASARAGQTRPGGGTPTPIPVPPPTRPPDVRAAERLAMPTRGDLRRLGAVA</sequence>
<organism evidence="2 3">
    <name type="scientific">Sinosporangium album</name>
    <dbReference type="NCBI Taxonomy" id="504805"/>
    <lineage>
        <taxon>Bacteria</taxon>
        <taxon>Bacillati</taxon>
        <taxon>Actinomycetota</taxon>
        <taxon>Actinomycetes</taxon>
        <taxon>Streptosporangiales</taxon>
        <taxon>Streptosporangiaceae</taxon>
        <taxon>Sinosporangium</taxon>
    </lineage>
</organism>
<dbReference type="STRING" id="504805.SAMN05421505_1246"/>
<feature type="region of interest" description="Disordered" evidence="1">
    <location>
        <begin position="58"/>
        <end position="97"/>
    </location>
</feature>
<feature type="region of interest" description="Disordered" evidence="1">
    <location>
        <begin position="1"/>
        <end position="27"/>
    </location>
</feature>
<feature type="compositionally biased region" description="Low complexity" evidence="1">
    <location>
        <begin position="226"/>
        <end position="236"/>
    </location>
</feature>
<dbReference type="AlphaFoldDB" id="A0A1G8FMA3"/>
<gene>
    <name evidence="2" type="ORF">SAMN05421505_1246</name>
</gene>
<feature type="region of interest" description="Disordered" evidence="1">
    <location>
        <begin position="226"/>
        <end position="269"/>
    </location>
</feature>
<evidence type="ECO:0000313" key="3">
    <source>
        <dbReference type="Proteomes" id="UP000198923"/>
    </source>
</evidence>
<evidence type="ECO:0000313" key="2">
    <source>
        <dbReference type="EMBL" id="SDH83293.1"/>
    </source>
</evidence>
<keyword evidence="3" id="KW-1185">Reference proteome</keyword>
<evidence type="ECO:0000256" key="1">
    <source>
        <dbReference type="SAM" id="MobiDB-lite"/>
    </source>
</evidence>